<keyword evidence="2" id="KW-1185">Reference proteome</keyword>
<evidence type="ECO:0000313" key="2">
    <source>
        <dbReference type="Proteomes" id="UP000228934"/>
    </source>
</evidence>
<protein>
    <submittedName>
        <fullName evidence="1">Uncharacterized protein</fullName>
    </submittedName>
</protein>
<dbReference type="AlphaFoldDB" id="A0A2G9RSB7"/>
<sequence>MKDGEPRTQHFLQPLLRDFAARPSSVNDQDFCYNKHIWCFYIYAVSGVGCHCQIMSDLLQRSEERTEKSSYIVMFLYFKAEFLDALKTYFQPPSSNTTKTSSFFFPQFF</sequence>
<evidence type="ECO:0000313" key="1">
    <source>
        <dbReference type="EMBL" id="PIO30757.1"/>
    </source>
</evidence>
<accession>A0A2G9RSB7</accession>
<dbReference type="EMBL" id="KV935678">
    <property type="protein sequence ID" value="PIO30757.1"/>
    <property type="molecule type" value="Genomic_DNA"/>
</dbReference>
<name>A0A2G9RSB7_AQUCT</name>
<proteinExistence type="predicted"/>
<dbReference type="OrthoDB" id="5541786at2759"/>
<reference evidence="2" key="1">
    <citation type="journal article" date="2017" name="Nat. Commun.">
        <title>The North American bullfrog draft genome provides insight into hormonal regulation of long noncoding RNA.</title>
        <authorList>
            <person name="Hammond S.A."/>
            <person name="Warren R.L."/>
            <person name="Vandervalk B.P."/>
            <person name="Kucuk E."/>
            <person name="Khan H."/>
            <person name="Gibb E.A."/>
            <person name="Pandoh P."/>
            <person name="Kirk H."/>
            <person name="Zhao Y."/>
            <person name="Jones M."/>
            <person name="Mungall A.J."/>
            <person name="Coope R."/>
            <person name="Pleasance S."/>
            <person name="Moore R.A."/>
            <person name="Holt R.A."/>
            <person name="Round J.M."/>
            <person name="Ohora S."/>
            <person name="Walle B.V."/>
            <person name="Veldhoen N."/>
            <person name="Helbing C.C."/>
            <person name="Birol I."/>
        </authorList>
    </citation>
    <scope>NUCLEOTIDE SEQUENCE [LARGE SCALE GENOMIC DNA]</scope>
</reference>
<dbReference type="Proteomes" id="UP000228934">
    <property type="component" value="Unassembled WGS sequence"/>
</dbReference>
<gene>
    <name evidence="1" type="ORF">AB205_0205470</name>
</gene>
<organism evidence="1 2">
    <name type="scientific">Aquarana catesbeiana</name>
    <name type="common">American bullfrog</name>
    <name type="synonym">Rana catesbeiana</name>
    <dbReference type="NCBI Taxonomy" id="8400"/>
    <lineage>
        <taxon>Eukaryota</taxon>
        <taxon>Metazoa</taxon>
        <taxon>Chordata</taxon>
        <taxon>Craniata</taxon>
        <taxon>Vertebrata</taxon>
        <taxon>Euteleostomi</taxon>
        <taxon>Amphibia</taxon>
        <taxon>Batrachia</taxon>
        <taxon>Anura</taxon>
        <taxon>Neobatrachia</taxon>
        <taxon>Ranoidea</taxon>
        <taxon>Ranidae</taxon>
        <taxon>Aquarana</taxon>
    </lineage>
</organism>